<gene>
    <name evidence="1" type="ORF">NYZ99_09960</name>
</gene>
<keyword evidence="2" id="KW-1185">Reference proteome</keyword>
<dbReference type="RefSeq" id="WP_260575108.1">
    <property type="nucleotide sequence ID" value="NZ_CP104205.1"/>
</dbReference>
<sequence length="112" mass="13206">MTTETQKTPASVLDSDSCLVWLDRSYKDLLQWKRKLESYLFEPTTLRQFEIKQQLSDKMEALVKRHKELVQLARSGRRLIGKQVEMIKNYLAETRQLEDGVQEYMGMLQPTP</sequence>
<reference evidence="1" key="1">
    <citation type="submission" date="2022-09" db="EMBL/GenBank/DDBJ databases">
        <title>Maribacter litopenaei sp. nov., isolated from the intestinal tract of the Pacific White Shrimp, Litopenaeus vannamei.</title>
        <authorList>
            <person name="Kim S.Y."/>
            <person name="Hwang C.Y."/>
        </authorList>
    </citation>
    <scope>NUCLEOTIDE SEQUENCE</scope>
    <source>
        <strain evidence="1">HL-LV01</strain>
    </source>
</reference>
<dbReference type="EMBL" id="CP104205">
    <property type="protein sequence ID" value="UWX56473.1"/>
    <property type="molecule type" value="Genomic_DNA"/>
</dbReference>
<accession>A0ABY5YBN9</accession>
<organism evidence="1 2">
    <name type="scientific">Maribacter litopenaei</name>
    <dbReference type="NCBI Taxonomy" id="2976127"/>
    <lineage>
        <taxon>Bacteria</taxon>
        <taxon>Pseudomonadati</taxon>
        <taxon>Bacteroidota</taxon>
        <taxon>Flavobacteriia</taxon>
        <taxon>Flavobacteriales</taxon>
        <taxon>Flavobacteriaceae</taxon>
        <taxon>Maribacter</taxon>
    </lineage>
</organism>
<dbReference type="Proteomes" id="UP001059209">
    <property type="component" value="Chromosome"/>
</dbReference>
<evidence type="ECO:0000313" key="1">
    <source>
        <dbReference type="EMBL" id="UWX56473.1"/>
    </source>
</evidence>
<name>A0ABY5YBN9_9FLAO</name>
<proteinExistence type="predicted"/>
<protein>
    <submittedName>
        <fullName evidence="1">Uncharacterized protein</fullName>
    </submittedName>
</protein>
<evidence type="ECO:0000313" key="2">
    <source>
        <dbReference type="Proteomes" id="UP001059209"/>
    </source>
</evidence>